<dbReference type="RefSeq" id="WP_138552202.1">
    <property type="nucleotide sequence ID" value="NZ_PNCH01000034.1"/>
</dbReference>
<evidence type="ECO:0000256" key="1">
    <source>
        <dbReference type="SAM" id="SignalP"/>
    </source>
</evidence>
<evidence type="ECO:0008006" key="4">
    <source>
        <dbReference type="Google" id="ProtNLM"/>
    </source>
</evidence>
<dbReference type="OrthoDB" id="8365150at2"/>
<dbReference type="SUPFAM" id="SSF52096">
    <property type="entry name" value="ClpP/crotonase"/>
    <property type="match status" value="1"/>
</dbReference>
<reference evidence="3" key="2">
    <citation type="submission" date="2019-06" db="EMBL/GenBank/DDBJ databases">
        <title>Co-occurence of chitin degradation, pigmentation and bioactivity in marine Pseudoalteromonas.</title>
        <authorList>
            <person name="Sonnenschein E.C."/>
            <person name="Bech P.K."/>
        </authorList>
    </citation>
    <scope>NUCLEOTIDE SEQUENCE [LARGE SCALE GENOMIC DNA]</scope>
    <source>
        <strain evidence="3">S2676</strain>
    </source>
</reference>
<gene>
    <name evidence="2" type="ORF">CWB99_22440</name>
</gene>
<name>A0A5S3WFF8_9GAMM</name>
<feature type="chain" id="PRO_5024399822" description="Tail specific protease domain-containing protein" evidence="1">
    <location>
        <begin position="27"/>
        <end position="602"/>
    </location>
</feature>
<dbReference type="AlphaFoldDB" id="A0A5S3WFF8"/>
<proteinExistence type="predicted"/>
<organism evidence="2 3">
    <name type="scientific">Pseudoalteromonas rubra</name>
    <dbReference type="NCBI Taxonomy" id="43658"/>
    <lineage>
        <taxon>Bacteria</taxon>
        <taxon>Pseudomonadati</taxon>
        <taxon>Pseudomonadota</taxon>
        <taxon>Gammaproteobacteria</taxon>
        <taxon>Alteromonadales</taxon>
        <taxon>Pseudoalteromonadaceae</taxon>
        <taxon>Pseudoalteromonas</taxon>
    </lineage>
</organism>
<evidence type="ECO:0000313" key="2">
    <source>
        <dbReference type="EMBL" id="TMP24381.1"/>
    </source>
</evidence>
<dbReference type="EMBL" id="PNCI01000074">
    <property type="protein sequence ID" value="TMP24381.1"/>
    <property type="molecule type" value="Genomic_DNA"/>
</dbReference>
<dbReference type="Proteomes" id="UP000310249">
    <property type="component" value="Unassembled WGS sequence"/>
</dbReference>
<comment type="caution">
    <text evidence="2">The sequence shown here is derived from an EMBL/GenBank/DDBJ whole genome shotgun (WGS) entry which is preliminary data.</text>
</comment>
<accession>A0A5S3WFF8</accession>
<dbReference type="InterPro" id="IPR029045">
    <property type="entry name" value="ClpP/crotonase-like_dom_sf"/>
</dbReference>
<sequence length="602" mass="68693">MIIRKLATASLITSAIFLAPATLALAQHAPLEADATTLLPSPTVNLDRALLKDIKQFVKFANRVKFFYPSQAVAATNWDKFVAETIVELSQTEPYRRQEVALQRLREIAPFIVERRRALPDLSKHEPVVTWQQEAARTIHYFTRQLSTGNHETMKANLQLPDSNFVRVKYGWRTLYMPLYLPQSASEQGLNYSDYRQWQVGTDFSSPVVCMSTVSAMWGEIHHYWPYFEQVDVNWQRSLMPLLKACTEEVPTTRIKAINSEFKKLQDEHVRISYPLGYEPQPSYNYPFILRRVEGKTIVVGLFDVASPEIEVGDELLMLNDVPFEDLVEERASWLTNNDHTSKNYATKYLNFSVAQAPVNAIFRKPDGREIEVNSNKIHVSEGTLVQWRQIVPYDFETVRELEDGVWQLNLYNLTQQNIQQAKARLQSARAVVLDLRRYPKDFFAWQEGLSWFIDQPIENGELYFYHRKGPARRAFHSQQIIQTIEVSENPIDVPVIALASRESISLNEHALIFAKKAGIPVLGVATSGINGEVMIANYFDSEQGAGVGFWYTGMRADNADGSILIGRGVQPDIYVPRTIESIIANEDNQLAAAIEYLKNQL</sequence>
<reference evidence="2 3" key="1">
    <citation type="submission" date="2018-01" db="EMBL/GenBank/DDBJ databases">
        <authorList>
            <person name="Paulsen S."/>
            <person name="Gram L.K."/>
        </authorList>
    </citation>
    <scope>NUCLEOTIDE SEQUENCE [LARGE SCALE GENOMIC DNA]</scope>
    <source>
        <strain evidence="2 3">S2676</strain>
    </source>
</reference>
<protein>
    <recommendedName>
        <fullName evidence="4">Tail specific protease domain-containing protein</fullName>
    </recommendedName>
</protein>
<keyword evidence="1" id="KW-0732">Signal</keyword>
<feature type="signal peptide" evidence="1">
    <location>
        <begin position="1"/>
        <end position="26"/>
    </location>
</feature>
<evidence type="ECO:0000313" key="3">
    <source>
        <dbReference type="Proteomes" id="UP000310249"/>
    </source>
</evidence>
<dbReference type="Gene3D" id="3.90.226.10">
    <property type="entry name" value="2-enoyl-CoA Hydratase, Chain A, domain 1"/>
    <property type="match status" value="1"/>
</dbReference>